<dbReference type="EMBL" id="JAAAIP010000501">
    <property type="protein sequence ID" value="KAG0315983.1"/>
    <property type="molecule type" value="Genomic_DNA"/>
</dbReference>
<evidence type="ECO:0000259" key="8">
    <source>
        <dbReference type="PROSITE" id="PS50090"/>
    </source>
</evidence>
<evidence type="ECO:0000256" key="7">
    <source>
        <dbReference type="SAM" id="MobiDB-lite"/>
    </source>
</evidence>
<dbReference type="CDD" id="cd00167">
    <property type="entry name" value="SANT"/>
    <property type="match status" value="1"/>
</dbReference>
<evidence type="ECO:0000313" key="10">
    <source>
        <dbReference type="EMBL" id="KAG0315983.1"/>
    </source>
</evidence>
<dbReference type="AlphaFoldDB" id="A0A9P6REN5"/>
<dbReference type="GO" id="GO:0005634">
    <property type="term" value="C:nucleus"/>
    <property type="evidence" value="ECO:0007669"/>
    <property type="project" value="UniProtKB-SubCell"/>
</dbReference>
<dbReference type="PANTHER" id="PTHR47995:SF18">
    <property type="entry name" value="TRANSCRIPTION FACTOR MYB65"/>
    <property type="match status" value="1"/>
</dbReference>
<feature type="compositionally biased region" description="Basic and acidic residues" evidence="7">
    <location>
        <begin position="273"/>
        <end position="285"/>
    </location>
</feature>
<accession>A0A9P6REN5</accession>
<dbReference type="GO" id="GO:0003677">
    <property type="term" value="F:DNA binding"/>
    <property type="evidence" value="ECO:0007669"/>
    <property type="project" value="UniProtKB-KW"/>
</dbReference>
<feature type="compositionally biased region" description="Low complexity" evidence="7">
    <location>
        <begin position="229"/>
        <end position="264"/>
    </location>
</feature>
<keyword evidence="3" id="KW-0805">Transcription regulation</keyword>
<dbReference type="PROSITE" id="PS50090">
    <property type="entry name" value="MYB_LIKE"/>
    <property type="match status" value="1"/>
</dbReference>
<evidence type="ECO:0000256" key="6">
    <source>
        <dbReference type="ARBA" id="ARBA00023242"/>
    </source>
</evidence>
<evidence type="ECO:0000256" key="4">
    <source>
        <dbReference type="ARBA" id="ARBA00023125"/>
    </source>
</evidence>
<dbReference type="Gene3D" id="1.10.10.60">
    <property type="entry name" value="Homeodomain-like"/>
    <property type="match status" value="1"/>
</dbReference>
<dbReference type="PROSITE" id="PS51294">
    <property type="entry name" value="HTH_MYB"/>
    <property type="match status" value="1"/>
</dbReference>
<evidence type="ECO:0000313" key="11">
    <source>
        <dbReference type="Proteomes" id="UP000738325"/>
    </source>
</evidence>
<evidence type="ECO:0000256" key="5">
    <source>
        <dbReference type="ARBA" id="ARBA00023163"/>
    </source>
</evidence>
<feature type="compositionally biased region" description="Low complexity" evidence="7">
    <location>
        <begin position="307"/>
        <end position="325"/>
    </location>
</feature>
<organism evidence="10 11">
    <name type="scientific">Dissophora globulifera</name>
    <dbReference type="NCBI Taxonomy" id="979702"/>
    <lineage>
        <taxon>Eukaryota</taxon>
        <taxon>Fungi</taxon>
        <taxon>Fungi incertae sedis</taxon>
        <taxon>Mucoromycota</taxon>
        <taxon>Mortierellomycotina</taxon>
        <taxon>Mortierellomycetes</taxon>
        <taxon>Mortierellales</taxon>
        <taxon>Mortierellaceae</taxon>
        <taxon>Dissophora</taxon>
    </lineage>
</organism>
<keyword evidence="2" id="KW-0677">Repeat</keyword>
<keyword evidence="6" id="KW-0539">Nucleus</keyword>
<comment type="subcellular location">
    <subcellularLocation>
        <location evidence="1">Nucleus</location>
    </subcellularLocation>
</comment>
<dbReference type="InterPro" id="IPR009057">
    <property type="entry name" value="Homeodomain-like_sf"/>
</dbReference>
<evidence type="ECO:0000256" key="2">
    <source>
        <dbReference type="ARBA" id="ARBA00022737"/>
    </source>
</evidence>
<keyword evidence="5" id="KW-0804">Transcription</keyword>
<feature type="region of interest" description="Disordered" evidence="7">
    <location>
        <begin position="229"/>
        <end position="325"/>
    </location>
</feature>
<keyword evidence="11" id="KW-1185">Reference proteome</keyword>
<evidence type="ECO:0000256" key="1">
    <source>
        <dbReference type="ARBA" id="ARBA00004123"/>
    </source>
</evidence>
<dbReference type="Proteomes" id="UP000738325">
    <property type="component" value="Unassembled WGS sequence"/>
</dbReference>
<dbReference type="SMART" id="SM00717">
    <property type="entry name" value="SANT"/>
    <property type="match status" value="1"/>
</dbReference>
<feature type="region of interest" description="Disordered" evidence="7">
    <location>
        <begin position="400"/>
        <end position="449"/>
    </location>
</feature>
<protein>
    <submittedName>
        <fullName evidence="10">Uncharacterized protein</fullName>
    </submittedName>
</protein>
<feature type="compositionally biased region" description="Polar residues" evidence="7">
    <location>
        <begin position="403"/>
        <end position="413"/>
    </location>
</feature>
<evidence type="ECO:0000259" key="9">
    <source>
        <dbReference type="PROSITE" id="PS51294"/>
    </source>
</evidence>
<reference evidence="10" key="1">
    <citation type="journal article" date="2020" name="Fungal Divers.">
        <title>Resolving the Mortierellaceae phylogeny through synthesis of multi-gene phylogenetics and phylogenomics.</title>
        <authorList>
            <person name="Vandepol N."/>
            <person name="Liber J."/>
            <person name="Desiro A."/>
            <person name="Na H."/>
            <person name="Kennedy M."/>
            <person name="Barry K."/>
            <person name="Grigoriev I.V."/>
            <person name="Miller A.N."/>
            <person name="O'Donnell K."/>
            <person name="Stajich J.E."/>
            <person name="Bonito G."/>
        </authorList>
    </citation>
    <scope>NUCLEOTIDE SEQUENCE</scope>
    <source>
        <strain evidence="10">REB-010B</strain>
    </source>
</reference>
<comment type="caution">
    <text evidence="10">The sequence shown here is derived from an EMBL/GenBank/DDBJ whole genome shotgun (WGS) entry which is preliminary data.</text>
</comment>
<sequence length="449" mass="49447">MRWFPGSQRVSAALAHAVIRHFVIILGAEPGRLCSTKAINKAPFTPEEDRRILELYAEMGSRWAEMAKYMPGRPDNAIKNYFNTTMQRNKRRMSMPSIMLQSHSPPQRHRTAALATVSDFHHTINSSNSSSSGCSRHISNHSDSISSTSGFVPAIHQASSSTLSPSASNSSPLTRATIDTQAPRHFAAVPEIAEQHQQHGTGAATAGTGARYLQQRRPSALKIASSTLSLSSSSPILPSPHYSASDSSTVQSSSVSASVSASESPRGTPETPRSPEYERREWRESADDEEEDDCDGDDEIYMDMGHATSTGTGAGSEAWSSSSTSSSCSSLVGLANVAIREQSGRYCNATEGQRYDTKASMFERDMEMQWEPRLKGEGEEEEKDEVSMYNVKQYESVRMPSKSVLQMATPRSHQQQQQQQQDEGTQYLGGRRRSTADMMSIKNLVERRY</sequence>
<dbReference type="Pfam" id="PF00249">
    <property type="entry name" value="Myb_DNA-binding"/>
    <property type="match status" value="1"/>
</dbReference>
<keyword evidence="4" id="KW-0238">DNA-binding</keyword>
<gene>
    <name evidence="10" type="ORF">BGZ99_007137</name>
</gene>
<dbReference type="PANTHER" id="PTHR47995">
    <property type="entry name" value="TRANSCRIPTION FACTOR MYB33-RELATED"/>
    <property type="match status" value="1"/>
</dbReference>
<dbReference type="InterPro" id="IPR017930">
    <property type="entry name" value="Myb_dom"/>
</dbReference>
<feature type="domain" description="HTH myb-type" evidence="9">
    <location>
        <begin position="36"/>
        <end position="90"/>
    </location>
</feature>
<evidence type="ECO:0000256" key="3">
    <source>
        <dbReference type="ARBA" id="ARBA00023015"/>
    </source>
</evidence>
<feature type="compositionally biased region" description="Acidic residues" evidence="7">
    <location>
        <begin position="286"/>
        <end position="301"/>
    </location>
</feature>
<feature type="domain" description="Myb-like" evidence="8">
    <location>
        <begin position="36"/>
        <end position="86"/>
    </location>
</feature>
<feature type="region of interest" description="Disordered" evidence="7">
    <location>
        <begin position="125"/>
        <end position="146"/>
    </location>
</feature>
<dbReference type="OrthoDB" id="2143914at2759"/>
<dbReference type="InterPro" id="IPR001005">
    <property type="entry name" value="SANT/Myb"/>
</dbReference>
<name>A0A9P6REN5_9FUNG</name>
<dbReference type="SUPFAM" id="SSF46689">
    <property type="entry name" value="Homeodomain-like"/>
    <property type="match status" value="1"/>
</dbReference>
<proteinExistence type="predicted"/>